<evidence type="ECO:0000313" key="4">
    <source>
        <dbReference type="EMBL" id="PWA78990.1"/>
    </source>
</evidence>
<comment type="caution">
    <text evidence="4">The sequence shown here is derived from an EMBL/GenBank/DDBJ whole genome shotgun (WGS) entry which is preliminary data.</text>
</comment>
<feature type="compositionally biased region" description="Polar residues" evidence="1">
    <location>
        <begin position="610"/>
        <end position="624"/>
    </location>
</feature>
<proteinExistence type="predicted"/>
<reference evidence="4 5" key="1">
    <citation type="journal article" date="2018" name="Mol. Plant">
        <title>The genome of Artemisia annua provides insight into the evolution of Asteraceae family and artemisinin biosynthesis.</title>
        <authorList>
            <person name="Shen Q."/>
            <person name="Zhang L."/>
            <person name="Liao Z."/>
            <person name="Wang S."/>
            <person name="Yan T."/>
            <person name="Shi P."/>
            <person name="Liu M."/>
            <person name="Fu X."/>
            <person name="Pan Q."/>
            <person name="Wang Y."/>
            <person name="Lv Z."/>
            <person name="Lu X."/>
            <person name="Zhang F."/>
            <person name="Jiang W."/>
            <person name="Ma Y."/>
            <person name="Chen M."/>
            <person name="Hao X."/>
            <person name="Li L."/>
            <person name="Tang Y."/>
            <person name="Lv G."/>
            <person name="Zhou Y."/>
            <person name="Sun X."/>
            <person name="Brodelius P.E."/>
            <person name="Rose J.K.C."/>
            <person name="Tang K."/>
        </authorList>
    </citation>
    <scope>NUCLEOTIDE SEQUENCE [LARGE SCALE GENOMIC DNA]</scope>
    <source>
        <strain evidence="5">cv. Huhao1</strain>
        <tissue evidence="4">Leaf</tissue>
    </source>
</reference>
<feature type="compositionally biased region" description="Polar residues" evidence="1">
    <location>
        <begin position="43"/>
        <end position="59"/>
    </location>
</feature>
<dbReference type="STRING" id="35608.A0A2U1NZX9"/>
<evidence type="ECO:0000256" key="1">
    <source>
        <dbReference type="SAM" id="MobiDB-lite"/>
    </source>
</evidence>
<feature type="domain" description="DUF4378" evidence="2">
    <location>
        <begin position="743"/>
        <end position="892"/>
    </location>
</feature>
<evidence type="ECO:0000313" key="5">
    <source>
        <dbReference type="Proteomes" id="UP000245207"/>
    </source>
</evidence>
<accession>A0A2U1NZX9</accession>
<dbReference type="EMBL" id="PKPP01001915">
    <property type="protein sequence ID" value="PWA78990.1"/>
    <property type="molecule type" value="Genomic_DNA"/>
</dbReference>
<feature type="region of interest" description="Disordered" evidence="1">
    <location>
        <begin position="92"/>
        <end position="135"/>
    </location>
</feature>
<evidence type="ECO:0000259" key="2">
    <source>
        <dbReference type="Pfam" id="PF14309"/>
    </source>
</evidence>
<feature type="region of interest" description="Disordered" evidence="1">
    <location>
        <begin position="545"/>
        <end position="567"/>
    </location>
</feature>
<dbReference type="PANTHER" id="PTHR46836:SF8">
    <property type="entry name" value="AFADIN"/>
    <property type="match status" value="1"/>
</dbReference>
<dbReference type="Pfam" id="PF14309">
    <property type="entry name" value="DUF4378"/>
    <property type="match status" value="1"/>
</dbReference>
<sequence>MKMEKDKARKSSKITNLFGGNGENVNRKSVQPRSPSDRFMDQNLFSNDVGQPSSKQVHGTSMKTLLAKEMLNETSSKKRSPSLIAKLMGLEGLPSPQTSHKQQKKLSDNSHKNTGSVGGKRNENSFSHQLDKKSTTEQQYCKDVYEDPEASHVGNQLYLSPMSAKRRSTKQELGYIQERCDEMLKESIAIKNKLERVDSNSEFMLNYLHKPDSMYGKHLRDPHNNSSVSLCTQITLLKPSNYVRHATQDKGLNKERETLNYHVPASCQRNENGRIGYCHNANNSRRSSRYQLDRKDAGDSSPTRIVVLKPNVAKMYNSDISFRSPDERRMSTESGYFSSGVRLGEYEMYKGPSSEVRSSRHKSREAREIARKITSQMKEGFENGHVNLLSGYAVSESLYISASESEMMAVSSRNSFDRSDRPRRSSSMSESDVIMEAKKRISRRWKTYGYKDVGMVGKGSTLEQMLSDPNIEMRQGRTGCVVGRVGVNDEYVLLENSSISSKDCRRDRYLRSRSRSLPSSSRNRSRKEIDYHVVHADEKIVVQNEPRVNQNAKHREDLQPNNSRYSKRCQSSQHCNACIHEFDDILPQSHYRRKPTETHLENEDPAEQESLVSDTQGATANSASVIDEKSFAVDEDSSNSQEPSSAKSQDTVSFQLSGPEPESSEGSNEVNQHGEASVLEIPPTEDVSSGSDCFESVSSKLLELRKQLHLLKMESGSHYDSQNDEDVEQGSFFALSESDNWESAYLTDFLQNSGFYDHDPYTFMTTWYSADSPVDACLFDHLEKKYSQDSTVSRSERRLFHDRINEAMFVISKTTVSCSWVSPGQRGIQMTLTEIRFEEQLQKVLARQEKEASEEFVETSIDNDPDWFHPLKEIDIVGKQIAEVLVNELVLEIVTV</sequence>
<dbReference type="OrthoDB" id="1925259at2759"/>
<keyword evidence="5" id="KW-1185">Reference proteome</keyword>
<organism evidence="4 5">
    <name type="scientific">Artemisia annua</name>
    <name type="common">Sweet wormwood</name>
    <dbReference type="NCBI Taxonomy" id="35608"/>
    <lineage>
        <taxon>Eukaryota</taxon>
        <taxon>Viridiplantae</taxon>
        <taxon>Streptophyta</taxon>
        <taxon>Embryophyta</taxon>
        <taxon>Tracheophyta</taxon>
        <taxon>Spermatophyta</taxon>
        <taxon>Magnoliopsida</taxon>
        <taxon>eudicotyledons</taxon>
        <taxon>Gunneridae</taxon>
        <taxon>Pentapetalae</taxon>
        <taxon>asterids</taxon>
        <taxon>campanulids</taxon>
        <taxon>Asterales</taxon>
        <taxon>Asteraceae</taxon>
        <taxon>Asteroideae</taxon>
        <taxon>Anthemideae</taxon>
        <taxon>Artemisiinae</taxon>
        <taxon>Artemisia</taxon>
    </lineage>
</organism>
<dbReference type="Proteomes" id="UP000245207">
    <property type="component" value="Unassembled WGS sequence"/>
</dbReference>
<feature type="compositionally biased region" description="Polar residues" evidence="1">
    <location>
        <begin position="23"/>
        <end position="34"/>
    </location>
</feature>
<dbReference type="InterPro" id="IPR025486">
    <property type="entry name" value="DUF4378"/>
</dbReference>
<feature type="compositionally biased region" description="Polar residues" evidence="1">
    <location>
        <begin position="638"/>
        <end position="656"/>
    </location>
</feature>
<gene>
    <name evidence="4" type="ORF">CTI12_AA209890</name>
</gene>
<dbReference type="InterPro" id="IPR032795">
    <property type="entry name" value="DUF3741-assoc"/>
</dbReference>
<evidence type="ECO:0000259" key="3">
    <source>
        <dbReference type="Pfam" id="PF14383"/>
    </source>
</evidence>
<name>A0A2U1NZX9_ARTAN</name>
<feature type="region of interest" description="Disordered" evidence="1">
    <location>
        <begin position="1"/>
        <end position="59"/>
    </location>
</feature>
<feature type="compositionally biased region" description="Low complexity" evidence="1">
    <location>
        <begin position="657"/>
        <end position="669"/>
    </location>
</feature>
<dbReference type="PANTHER" id="PTHR46836">
    <property type="entry name" value="AFADIN"/>
    <property type="match status" value="1"/>
</dbReference>
<dbReference type="AlphaFoldDB" id="A0A2U1NZX9"/>
<protein>
    <submittedName>
        <fullName evidence="4">DUF3741-associated sequence motif protein</fullName>
    </submittedName>
</protein>
<feature type="region of interest" description="Disordered" evidence="1">
    <location>
        <begin position="411"/>
        <end position="432"/>
    </location>
</feature>
<feature type="region of interest" description="Disordered" evidence="1">
    <location>
        <begin position="594"/>
        <end position="674"/>
    </location>
</feature>
<dbReference type="Pfam" id="PF14383">
    <property type="entry name" value="VARLMGL"/>
    <property type="match status" value="1"/>
</dbReference>
<feature type="domain" description="DUF3741" evidence="3">
    <location>
        <begin position="72"/>
        <end position="97"/>
    </location>
</feature>